<dbReference type="Gene3D" id="3.40.50.1820">
    <property type="entry name" value="alpha/beta hydrolase"/>
    <property type="match status" value="1"/>
</dbReference>
<dbReference type="SUPFAM" id="SSF53474">
    <property type="entry name" value="alpha/beta-Hydrolases"/>
    <property type="match status" value="1"/>
</dbReference>
<keyword evidence="3" id="KW-1185">Reference proteome</keyword>
<dbReference type="InterPro" id="IPR000073">
    <property type="entry name" value="AB_hydrolase_1"/>
</dbReference>
<protein>
    <submittedName>
        <fullName evidence="2">Lysophospholipase</fullName>
    </submittedName>
</protein>
<feature type="domain" description="Serine aminopeptidase S33" evidence="1">
    <location>
        <begin position="35"/>
        <end position="268"/>
    </location>
</feature>
<dbReference type="KEGG" id="amon:H9L24_15985"/>
<gene>
    <name evidence="2" type="ORF">H9L24_15985</name>
</gene>
<organism evidence="2 3">
    <name type="scientific">Paenacidovorax monticola</name>
    <dbReference type="NCBI Taxonomy" id="1926868"/>
    <lineage>
        <taxon>Bacteria</taxon>
        <taxon>Pseudomonadati</taxon>
        <taxon>Pseudomonadota</taxon>
        <taxon>Betaproteobacteria</taxon>
        <taxon>Burkholderiales</taxon>
        <taxon>Comamonadaceae</taxon>
        <taxon>Paenacidovorax</taxon>
    </lineage>
</organism>
<proteinExistence type="predicted"/>
<dbReference type="PANTHER" id="PTHR11614">
    <property type="entry name" value="PHOSPHOLIPASE-RELATED"/>
    <property type="match status" value="1"/>
</dbReference>
<dbReference type="EMBL" id="CP060790">
    <property type="protein sequence ID" value="QNP58503.1"/>
    <property type="molecule type" value="Genomic_DNA"/>
</dbReference>
<accession>A0A7H0HD87</accession>
<dbReference type="InterPro" id="IPR029058">
    <property type="entry name" value="AB_hydrolase_fold"/>
</dbReference>
<dbReference type="PRINTS" id="PR00111">
    <property type="entry name" value="ABHYDROLASE"/>
</dbReference>
<dbReference type="Proteomes" id="UP000516057">
    <property type="component" value="Chromosome"/>
</dbReference>
<evidence type="ECO:0000313" key="2">
    <source>
        <dbReference type="EMBL" id="QNP58503.1"/>
    </source>
</evidence>
<name>A0A7H0HD87_9BURK</name>
<dbReference type="InterPro" id="IPR022742">
    <property type="entry name" value="Hydrolase_4"/>
</dbReference>
<dbReference type="Pfam" id="PF12146">
    <property type="entry name" value="Hydrolase_4"/>
    <property type="match status" value="1"/>
</dbReference>
<reference evidence="2 3" key="1">
    <citation type="submission" date="2020-08" db="EMBL/GenBank/DDBJ databases">
        <title>Genome sequence of Acidovorax monticola KACC 19171T.</title>
        <authorList>
            <person name="Hyun D.-W."/>
            <person name="Bae J.-W."/>
        </authorList>
    </citation>
    <scope>NUCLEOTIDE SEQUENCE [LARGE SCALE GENOMIC DNA]</scope>
    <source>
        <strain evidence="2 3">KACC 19171</strain>
    </source>
</reference>
<dbReference type="RefSeq" id="WP_187735490.1">
    <property type="nucleotide sequence ID" value="NZ_CP060790.1"/>
</dbReference>
<dbReference type="InterPro" id="IPR051044">
    <property type="entry name" value="MAG_DAG_Lipase"/>
</dbReference>
<evidence type="ECO:0000313" key="3">
    <source>
        <dbReference type="Proteomes" id="UP000516057"/>
    </source>
</evidence>
<evidence type="ECO:0000259" key="1">
    <source>
        <dbReference type="Pfam" id="PF12146"/>
    </source>
</evidence>
<dbReference type="AlphaFoldDB" id="A0A7H0HD87"/>
<sequence length="305" mass="32404">MTLPPDTVATTLTTFTASDGENLAVQDWPLAEGERARATVLLVHGLGEHVGRYDALARRLNGWGFAVRGYDQYGHGESGGPRGGLTSDLRLPGDLADIVDATRARMPAGQPLVLLGHSMGGLVAARFVAMGLRPVDALVLSSPAFDAGLNAVQKLLLATLPRIAPNLRVGNGLDAQYLSHDPEVPRAYLADPLCHDRISARLARFIAEGGPATVAHAAQWTVPTLLIWAGADRLVNPAGSRAFAAAAPRSCVQSHCFEPLYHELFNESPELADPVFDRLRGWLDAQCSSGGARRETARAEPAATN</sequence>